<dbReference type="InterPro" id="IPR036875">
    <property type="entry name" value="Znf_CCHC_sf"/>
</dbReference>
<dbReference type="Proteomes" id="UP000829196">
    <property type="component" value="Unassembled WGS sequence"/>
</dbReference>
<dbReference type="GO" id="GO:0003676">
    <property type="term" value="F:nucleic acid binding"/>
    <property type="evidence" value="ECO:0007669"/>
    <property type="project" value="InterPro"/>
</dbReference>
<reference evidence="4" key="1">
    <citation type="journal article" date="2022" name="Front. Genet.">
        <title>Chromosome-Scale Assembly of the Dendrobium nobile Genome Provides Insights Into the Molecular Mechanism of the Biosynthesis of the Medicinal Active Ingredient of Dendrobium.</title>
        <authorList>
            <person name="Xu Q."/>
            <person name="Niu S.-C."/>
            <person name="Li K.-L."/>
            <person name="Zheng P.-J."/>
            <person name="Zhang X.-J."/>
            <person name="Jia Y."/>
            <person name="Liu Y."/>
            <person name="Niu Y.-X."/>
            <person name="Yu L.-H."/>
            <person name="Chen D.-F."/>
            <person name="Zhang G.-Q."/>
        </authorList>
    </citation>
    <scope>NUCLEOTIDE SEQUENCE</scope>
    <source>
        <tissue evidence="4">Leaf</tissue>
    </source>
</reference>
<dbReference type="InterPro" id="IPR001878">
    <property type="entry name" value="Znf_CCHC"/>
</dbReference>
<feature type="compositionally biased region" description="Basic and acidic residues" evidence="2">
    <location>
        <begin position="223"/>
        <end position="236"/>
    </location>
</feature>
<dbReference type="Pfam" id="PF14223">
    <property type="entry name" value="Retrotran_gag_2"/>
    <property type="match status" value="1"/>
</dbReference>
<protein>
    <recommendedName>
        <fullName evidence="3">CCHC-type domain-containing protein</fullName>
    </recommendedName>
</protein>
<feature type="region of interest" description="Disordered" evidence="2">
    <location>
        <begin position="223"/>
        <end position="261"/>
    </location>
</feature>
<dbReference type="SUPFAM" id="SSF57756">
    <property type="entry name" value="Retrovirus zinc finger-like domains"/>
    <property type="match status" value="1"/>
</dbReference>
<evidence type="ECO:0000256" key="2">
    <source>
        <dbReference type="SAM" id="MobiDB-lite"/>
    </source>
</evidence>
<dbReference type="SMART" id="SM00343">
    <property type="entry name" value="ZnF_C2HC"/>
    <property type="match status" value="1"/>
</dbReference>
<keyword evidence="1" id="KW-0479">Metal-binding</keyword>
<keyword evidence="1" id="KW-0862">Zinc</keyword>
<sequence length="330" mass="38230">MAQGFPKGSLPEGQSTHRPPLLDNVPFDYWKNRISTFLRGQDSRMWHMLTHQYHTPTKEINGIKIEKPFDEWTALERELDELNARACNTLHCALPQDDYMKISMLNSAKEIWDKLVITYEGTNEVRDAHINRLVHEYELFRMSPSESISDMYTRFMKIINTLHSLGRIYKNQDLVYKILRCLSKEWDAKVTAISEAKDLSTYPLDQLLGSLISHEQVIAQRDKLDGSSKKEKEKGKTIALQVDDNDEPSSSSSNEDSDEVAKLSRRLGSLLRKKNQRYKKSKNYKFQTKKFPTGEGIICYHCKKPGHIRGDCPDLIDSKKKEMDVERKSD</sequence>
<keyword evidence="5" id="KW-1185">Reference proteome</keyword>
<dbReference type="PROSITE" id="PS50158">
    <property type="entry name" value="ZF_CCHC"/>
    <property type="match status" value="1"/>
</dbReference>
<gene>
    <name evidence="4" type="ORF">KFK09_022706</name>
</gene>
<organism evidence="4 5">
    <name type="scientific">Dendrobium nobile</name>
    <name type="common">Orchid</name>
    <dbReference type="NCBI Taxonomy" id="94219"/>
    <lineage>
        <taxon>Eukaryota</taxon>
        <taxon>Viridiplantae</taxon>
        <taxon>Streptophyta</taxon>
        <taxon>Embryophyta</taxon>
        <taxon>Tracheophyta</taxon>
        <taxon>Spermatophyta</taxon>
        <taxon>Magnoliopsida</taxon>
        <taxon>Liliopsida</taxon>
        <taxon>Asparagales</taxon>
        <taxon>Orchidaceae</taxon>
        <taxon>Epidendroideae</taxon>
        <taxon>Malaxideae</taxon>
        <taxon>Dendrobiinae</taxon>
        <taxon>Dendrobium</taxon>
    </lineage>
</organism>
<dbReference type="EMBL" id="JAGYWB010000016">
    <property type="protein sequence ID" value="KAI0496390.1"/>
    <property type="molecule type" value="Genomic_DNA"/>
</dbReference>
<dbReference type="Gene3D" id="4.10.60.10">
    <property type="entry name" value="Zinc finger, CCHC-type"/>
    <property type="match status" value="1"/>
</dbReference>
<dbReference type="PANTHER" id="PTHR34676">
    <property type="entry name" value="DUF4219 DOMAIN-CONTAINING PROTEIN-RELATED"/>
    <property type="match status" value="1"/>
</dbReference>
<feature type="domain" description="CCHC-type" evidence="3">
    <location>
        <begin position="299"/>
        <end position="314"/>
    </location>
</feature>
<accession>A0A8T3AJW0</accession>
<name>A0A8T3AJW0_DENNO</name>
<evidence type="ECO:0000313" key="5">
    <source>
        <dbReference type="Proteomes" id="UP000829196"/>
    </source>
</evidence>
<dbReference type="OrthoDB" id="97058at2759"/>
<evidence type="ECO:0000313" key="4">
    <source>
        <dbReference type="EMBL" id="KAI0496390.1"/>
    </source>
</evidence>
<dbReference type="PANTHER" id="PTHR34676:SF8">
    <property type="entry name" value="TRANSMEMBRANE PROTEIN"/>
    <property type="match status" value="1"/>
</dbReference>
<dbReference type="AlphaFoldDB" id="A0A8T3AJW0"/>
<evidence type="ECO:0000259" key="3">
    <source>
        <dbReference type="PROSITE" id="PS50158"/>
    </source>
</evidence>
<dbReference type="GO" id="GO:0008270">
    <property type="term" value="F:zinc ion binding"/>
    <property type="evidence" value="ECO:0007669"/>
    <property type="project" value="UniProtKB-KW"/>
</dbReference>
<proteinExistence type="predicted"/>
<keyword evidence="1" id="KW-0863">Zinc-finger</keyword>
<evidence type="ECO:0000256" key="1">
    <source>
        <dbReference type="PROSITE-ProRule" id="PRU00047"/>
    </source>
</evidence>
<comment type="caution">
    <text evidence="4">The sequence shown here is derived from an EMBL/GenBank/DDBJ whole genome shotgun (WGS) entry which is preliminary data.</text>
</comment>